<dbReference type="EMBL" id="CCBC010000219">
    <property type="protein sequence ID" value="CDO19144.1"/>
    <property type="molecule type" value="Genomic_DNA"/>
</dbReference>
<comment type="caution">
    <text evidence="2">The sequence shown here is derived from an EMBL/GenBank/DDBJ whole genome shotgun (WGS) entry which is preliminary data.</text>
</comment>
<reference evidence="2 3" key="1">
    <citation type="submission" date="2014-02" db="EMBL/GenBank/DDBJ databases">
        <authorList>
            <person name="Manrique M."/>
        </authorList>
    </citation>
    <scope>NUCLEOTIDE SEQUENCE [LARGE SCALE GENOMIC DNA]</scope>
    <source>
        <strain evidence="2 3">LMG17956</strain>
    </source>
</reference>
<gene>
    <name evidence="2" type="ORF">BN963_SGAL_02365</name>
</gene>
<protein>
    <submittedName>
        <fullName evidence="2">RepE/RepS primase family protein</fullName>
    </submittedName>
</protein>
<dbReference type="AlphaFoldDB" id="A0A060RJ24"/>
<reference evidence="2 3" key="2">
    <citation type="submission" date="2014-05" db="EMBL/GenBank/DDBJ databases">
        <title>Genome sequence of Streptococcus gallolyticus.</title>
        <authorList>
            <person name="Del Campo R."/>
        </authorList>
    </citation>
    <scope>NUCLEOTIDE SEQUENCE [LARGE SCALE GENOMIC DNA]</scope>
    <source>
        <strain evidence="2 3">LMG17956</strain>
    </source>
</reference>
<proteinExistence type="predicted"/>
<evidence type="ECO:0000259" key="1">
    <source>
        <dbReference type="SMART" id="SM00942"/>
    </source>
</evidence>
<accession>A0A060RJ24</accession>
<evidence type="ECO:0000313" key="3">
    <source>
        <dbReference type="Proteomes" id="UP000027584"/>
    </source>
</evidence>
<dbReference type="SMART" id="SM00942">
    <property type="entry name" value="PriCT_1"/>
    <property type="match status" value="1"/>
</dbReference>
<feature type="domain" description="Primase C-terminal 1" evidence="1">
    <location>
        <begin position="262"/>
        <end position="327"/>
    </location>
</feature>
<dbReference type="InterPro" id="IPR014820">
    <property type="entry name" value="PriCT_1"/>
</dbReference>
<name>A0A060RJ24_9STRE</name>
<dbReference type="Proteomes" id="UP000027584">
    <property type="component" value="Unassembled WGS sequence"/>
</dbReference>
<dbReference type="Pfam" id="PF08708">
    <property type="entry name" value="PriCT_1"/>
    <property type="match status" value="1"/>
</dbReference>
<organism evidence="2 3">
    <name type="scientific">Streptococcus gallolyticus</name>
    <dbReference type="NCBI Taxonomy" id="315405"/>
    <lineage>
        <taxon>Bacteria</taxon>
        <taxon>Bacillati</taxon>
        <taxon>Bacillota</taxon>
        <taxon>Bacilli</taxon>
        <taxon>Lactobacillales</taxon>
        <taxon>Streptococcaceae</taxon>
        <taxon>Streptococcus</taxon>
    </lineage>
</organism>
<evidence type="ECO:0000313" key="2">
    <source>
        <dbReference type="EMBL" id="CDO19144.1"/>
    </source>
</evidence>
<sequence>MKKQIETIYSLVLKDGLRQTKFKNSHLRPISSAEEERNKGAIFGFRTKANMTKARGVVLTSLEAVLENQDNFTHWTPNVYRYGTYSDKSRQFTKGHAEDNLRQINTFYIDFDITTAAETMTSSDILTVAIDLGFMPTLILKSDKGYQAYFVLSEPAYVTAHSNFKVIKVAKAISQNLRQYFAQTLPVDLTCNHFGIARMPRTDNMEFFHKDYTYTFQEWLDWSMKQSELPFPSKKPNLTVIAGTEGIKQIDEPWYQLLLNESNIKGAKALMGRNNVLFTLALANFSSGVSQSDCELVLTNFNEQLDEPLASSEVLKLINSAYSGKYEAASRDYITLLCRAWVDQKLKVSDLFIKQRWYKFKKKRSERKKSHLYEWKADVMAYLEEFYETQDPFIQTTKRAIREELHIPERSLDRVLKALKAEQKIFFKIKSGRGGGIRIASVKAIILSLIQVKKERQEVYFTNIARFFEDSLTYTKAVIEGVTHELKHVKQLSLFEQDIG</sequence>